<name>A0ABS6RYP1_9BACT</name>
<evidence type="ECO:0000259" key="1">
    <source>
        <dbReference type="Pfam" id="PF18480"/>
    </source>
</evidence>
<sequence length="130" mass="14630">MRFLIDNALSPLIAEGLNRSGHNALHVRDCGLHCADDSTILAKAVNDKRIIVSADTDFGTLLALRGHRIPSVILFRRSTQRHPDMQLRLLLSNLSAIENSLEEGSIVVFEQARIRIRYLPISDEFSVQRQ</sequence>
<proteinExistence type="predicted"/>
<protein>
    <submittedName>
        <fullName evidence="2">DUF5615 family PIN-like protein</fullName>
    </submittedName>
</protein>
<keyword evidence="3" id="KW-1185">Reference proteome</keyword>
<comment type="caution">
    <text evidence="2">The sequence shown here is derived from an EMBL/GenBank/DDBJ whole genome shotgun (WGS) entry which is preliminary data.</text>
</comment>
<dbReference type="RefSeq" id="WP_218252351.1">
    <property type="nucleotide sequence ID" value="NZ_JABXWD010000142.1"/>
</dbReference>
<gene>
    <name evidence="2" type="ORF">HWQ67_08995</name>
</gene>
<reference evidence="2 3" key="1">
    <citation type="journal article" date="2020" name="J Geophys Res Biogeosci">
        <title>Magnetotaxis as an Adaptation to Enable Bacterial Shuttling of Microbial Sulfur and Sulfur Cycling Across Aquatic Oxic#Anoxic Interfaces.</title>
        <authorList>
            <person name="Li J."/>
            <person name="Liu P."/>
            <person name="Wang J."/>
            <person name="Roberts A.P."/>
            <person name="Pan Y."/>
        </authorList>
    </citation>
    <scope>NUCLEOTIDE SEQUENCE [LARGE SCALE GENOMIC DNA]</scope>
    <source>
        <strain evidence="2 3">MYR-1_YQ</strain>
    </source>
</reference>
<dbReference type="Proteomes" id="UP001196980">
    <property type="component" value="Unassembled WGS sequence"/>
</dbReference>
<feature type="domain" description="DUF5615" evidence="1">
    <location>
        <begin position="1"/>
        <end position="110"/>
    </location>
</feature>
<accession>A0ABS6RYP1</accession>
<evidence type="ECO:0000313" key="3">
    <source>
        <dbReference type="Proteomes" id="UP001196980"/>
    </source>
</evidence>
<dbReference type="Pfam" id="PF18480">
    <property type="entry name" value="DUF5615"/>
    <property type="match status" value="1"/>
</dbReference>
<organism evidence="2 3">
    <name type="scientific">Candidatus Magnetobacterium casense</name>
    <dbReference type="NCBI Taxonomy" id="1455061"/>
    <lineage>
        <taxon>Bacteria</taxon>
        <taxon>Pseudomonadati</taxon>
        <taxon>Nitrospirota</taxon>
        <taxon>Thermodesulfovibrionia</taxon>
        <taxon>Thermodesulfovibrionales</taxon>
        <taxon>Candidatus Magnetobacteriaceae</taxon>
        <taxon>Candidatus Magnetobacterium</taxon>
    </lineage>
</organism>
<dbReference type="InterPro" id="IPR041049">
    <property type="entry name" value="DUF5615"/>
</dbReference>
<evidence type="ECO:0000313" key="2">
    <source>
        <dbReference type="EMBL" id="MBV6341721.1"/>
    </source>
</evidence>
<dbReference type="EMBL" id="JABXWD010000142">
    <property type="protein sequence ID" value="MBV6341721.1"/>
    <property type="molecule type" value="Genomic_DNA"/>
</dbReference>